<gene>
    <name evidence="14" type="primary">uppP</name>
    <name evidence="15" type="ORF">SAMN05660836_02538</name>
</gene>
<dbReference type="Proteomes" id="UP000199611">
    <property type="component" value="Unassembled WGS sequence"/>
</dbReference>
<organism evidence="15 16">
    <name type="scientific">Thermodesulforhabdus norvegica</name>
    <dbReference type="NCBI Taxonomy" id="39841"/>
    <lineage>
        <taxon>Bacteria</taxon>
        <taxon>Pseudomonadati</taxon>
        <taxon>Thermodesulfobacteriota</taxon>
        <taxon>Syntrophobacteria</taxon>
        <taxon>Syntrophobacterales</taxon>
        <taxon>Thermodesulforhabdaceae</taxon>
        <taxon>Thermodesulforhabdus</taxon>
    </lineage>
</organism>
<evidence type="ECO:0000256" key="13">
    <source>
        <dbReference type="ARBA" id="ARBA00047594"/>
    </source>
</evidence>
<feature type="transmembrane region" description="Helical" evidence="14">
    <location>
        <begin position="116"/>
        <end position="137"/>
    </location>
</feature>
<keyword evidence="7 14" id="KW-0378">Hydrolase</keyword>
<dbReference type="GO" id="GO:0046677">
    <property type="term" value="P:response to antibiotic"/>
    <property type="evidence" value="ECO:0007669"/>
    <property type="project" value="UniProtKB-UniRule"/>
</dbReference>
<dbReference type="OrthoDB" id="9808289at2"/>
<protein>
    <recommendedName>
        <fullName evidence="4 14">Undecaprenyl-diphosphatase</fullName>
        <ecNumber evidence="3 14">3.6.1.27</ecNumber>
    </recommendedName>
    <alternativeName>
        <fullName evidence="12 14">Bacitracin resistance protein</fullName>
    </alternativeName>
    <alternativeName>
        <fullName evidence="11 14">Undecaprenyl pyrophosphate phosphatase</fullName>
    </alternativeName>
</protein>
<keyword evidence="10 14" id="KW-0046">Antibiotic resistance</keyword>
<evidence type="ECO:0000256" key="12">
    <source>
        <dbReference type="ARBA" id="ARBA00032932"/>
    </source>
</evidence>
<evidence type="ECO:0000256" key="1">
    <source>
        <dbReference type="ARBA" id="ARBA00004651"/>
    </source>
</evidence>
<evidence type="ECO:0000256" key="4">
    <source>
        <dbReference type="ARBA" id="ARBA00021581"/>
    </source>
</evidence>
<keyword evidence="14" id="KW-0133">Cell shape</keyword>
<comment type="subcellular location">
    <subcellularLocation>
        <location evidence="1 14">Cell membrane</location>
        <topology evidence="1 14">Multi-pass membrane protein</topology>
    </subcellularLocation>
</comment>
<keyword evidence="9 14" id="KW-0472">Membrane</keyword>
<dbReference type="EC" id="3.6.1.27" evidence="3 14"/>
<keyword evidence="5 14" id="KW-1003">Cell membrane</keyword>
<evidence type="ECO:0000256" key="11">
    <source>
        <dbReference type="ARBA" id="ARBA00032707"/>
    </source>
</evidence>
<keyword evidence="6 14" id="KW-0812">Transmembrane</keyword>
<dbReference type="GO" id="GO:0005886">
    <property type="term" value="C:plasma membrane"/>
    <property type="evidence" value="ECO:0007669"/>
    <property type="project" value="UniProtKB-SubCell"/>
</dbReference>
<dbReference type="GO" id="GO:0008360">
    <property type="term" value="P:regulation of cell shape"/>
    <property type="evidence" value="ECO:0007669"/>
    <property type="project" value="UniProtKB-KW"/>
</dbReference>
<comment type="similarity">
    <text evidence="2 14">Belongs to the UppP family.</text>
</comment>
<dbReference type="PANTHER" id="PTHR30622">
    <property type="entry name" value="UNDECAPRENYL-DIPHOSPHATASE"/>
    <property type="match status" value="1"/>
</dbReference>
<proteinExistence type="inferred from homology"/>
<comment type="catalytic activity">
    <reaction evidence="13 14">
        <text>di-trans,octa-cis-undecaprenyl diphosphate + H2O = di-trans,octa-cis-undecaprenyl phosphate + phosphate + H(+)</text>
        <dbReference type="Rhea" id="RHEA:28094"/>
        <dbReference type="ChEBI" id="CHEBI:15377"/>
        <dbReference type="ChEBI" id="CHEBI:15378"/>
        <dbReference type="ChEBI" id="CHEBI:43474"/>
        <dbReference type="ChEBI" id="CHEBI:58405"/>
        <dbReference type="ChEBI" id="CHEBI:60392"/>
        <dbReference type="EC" id="3.6.1.27"/>
    </reaction>
</comment>
<dbReference type="GO" id="GO:0009252">
    <property type="term" value="P:peptidoglycan biosynthetic process"/>
    <property type="evidence" value="ECO:0007669"/>
    <property type="project" value="UniProtKB-KW"/>
</dbReference>
<sequence>MDAVTSVALGLIQGLTEFLPISSSGHLVLGQHLFGIKEPDLLFDAALHVATLFAVVIVFRHEVVKVLKEFLNALSRTLRTPSDCRLLFGTAAWKIFLGTLPAVFTGLTFQTEIEELFSSPKLVCLSLIITGTLLWLTRYAGARGTVRSHDTSKEIPSVTWQKALIVGIAQACALAPGISRSGATIAVALLSGCNREDAGKFSFLLLIPAATGAFVLQVLGASDVTASATPLLLGSSVAFLSGYGALLLLLMLVKKGNLHHFAWYCWALGFAGLLLM</sequence>
<feature type="transmembrane region" description="Helical" evidence="14">
    <location>
        <begin position="198"/>
        <end position="219"/>
    </location>
</feature>
<feature type="transmembrane region" description="Helical" evidence="14">
    <location>
        <begin position="231"/>
        <end position="252"/>
    </location>
</feature>
<feature type="transmembrane region" description="Helical" evidence="14">
    <location>
        <begin position="84"/>
        <end position="104"/>
    </location>
</feature>
<comment type="miscellaneous">
    <text evidence="14">Bacitracin is thought to be involved in the inhibition of peptidoglycan synthesis by sequestering undecaprenyl diphosphate, thereby reducing the pool of lipid carrier available.</text>
</comment>
<keyword evidence="16" id="KW-1185">Reference proteome</keyword>
<evidence type="ECO:0000256" key="7">
    <source>
        <dbReference type="ARBA" id="ARBA00022801"/>
    </source>
</evidence>
<keyword evidence="8 14" id="KW-1133">Transmembrane helix</keyword>
<feature type="transmembrane region" description="Helical" evidence="14">
    <location>
        <begin position="258"/>
        <end position="275"/>
    </location>
</feature>
<dbReference type="GO" id="GO:0050380">
    <property type="term" value="F:undecaprenyl-diphosphatase activity"/>
    <property type="evidence" value="ECO:0007669"/>
    <property type="project" value="UniProtKB-UniRule"/>
</dbReference>
<dbReference type="AlphaFoldDB" id="A0A1I4VZ95"/>
<dbReference type="GO" id="GO:0071555">
    <property type="term" value="P:cell wall organization"/>
    <property type="evidence" value="ECO:0007669"/>
    <property type="project" value="UniProtKB-KW"/>
</dbReference>
<dbReference type="PANTHER" id="PTHR30622:SF4">
    <property type="entry name" value="UNDECAPRENYL-DIPHOSPHATASE"/>
    <property type="match status" value="1"/>
</dbReference>
<dbReference type="InterPro" id="IPR003824">
    <property type="entry name" value="UppP"/>
</dbReference>
<accession>A0A1I4VZ95</accession>
<evidence type="ECO:0000256" key="10">
    <source>
        <dbReference type="ARBA" id="ARBA00023251"/>
    </source>
</evidence>
<dbReference type="Pfam" id="PF02673">
    <property type="entry name" value="BacA"/>
    <property type="match status" value="1"/>
</dbReference>
<feature type="transmembrane region" description="Helical" evidence="14">
    <location>
        <begin position="46"/>
        <end position="63"/>
    </location>
</feature>
<evidence type="ECO:0000313" key="16">
    <source>
        <dbReference type="Proteomes" id="UP000199611"/>
    </source>
</evidence>
<keyword evidence="14" id="KW-0961">Cell wall biogenesis/degradation</keyword>
<evidence type="ECO:0000256" key="2">
    <source>
        <dbReference type="ARBA" id="ARBA00010621"/>
    </source>
</evidence>
<evidence type="ECO:0000256" key="14">
    <source>
        <dbReference type="HAMAP-Rule" id="MF_01006"/>
    </source>
</evidence>
<dbReference type="HAMAP" id="MF_01006">
    <property type="entry name" value="Undec_diphosphatase"/>
    <property type="match status" value="1"/>
</dbReference>
<evidence type="ECO:0000256" key="9">
    <source>
        <dbReference type="ARBA" id="ARBA00023136"/>
    </source>
</evidence>
<evidence type="ECO:0000256" key="5">
    <source>
        <dbReference type="ARBA" id="ARBA00022475"/>
    </source>
</evidence>
<evidence type="ECO:0000256" key="3">
    <source>
        <dbReference type="ARBA" id="ARBA00012374"/>
    </source>
</evidence>
<dbReference type="STRING" id="39841.SAMN05660836_02538"/>
<name>A0A1I4VZ95_9BACT</name>
<evidence type="ECO:0000313" key="15">
    <source>
        <dbReference type="EMBL" id="SFN06533.1"/>
    </source>
</evidence>
<evidence type="ECO:0000256" key="8">
    <source>
        <dbReference type="ARBA" id="ARBA00022989"/>
    </source>
</evidence>
<reference evidence="15 16" key="1">
    <citation type="submission" date="2016-10" db="EMBL/GenBank/DDBJ databases">
        <authorList>
            <person name="de Groot N.N."/>
        </authorList>
    </citation>
    <scope>NUCLEOTIDE SEQUENCE [LARGE SCALE GENOMIC DNA]</scope>
    <source>
        <strain evidence="15 16">DSM 9990</strain>
    </source>
</reference>
<evidence type="ECO:0000256" key="6">
    <source>
        <dbReference type="ARBA" id="ARBA00022692"/>
    </source>
</evidence>
<dbReference type="EMBL" id="FOUU01000012">
    <property type="protein sequence ID" value="SFN06533.1"/>
    <property type="molecule type" value="Genomic_DNA"/>
</dbReference>
<keyword evidence="14" id="KW-0573">Peptidoglycan synthesis</keyword>
<dbReference type="RefSeq" id="WP_093396303.1">
    <property type="nucleotide sequence ID" value="NZ_FOUU01000012.1"/>
</dbReference>
<comment type="function">
    <text evidence="14">Catalyzes the dephosphorylation of undecaprenyl diphosphate (UPP). Confers resistance to bacitracin.</text>
</comment>